<comment type="subcellular location">
    <subcellularLocation>
        <location evidence="1">Cell membrane</location>
        <topology evidence="1">Multi-pass membrane protein</topology>
    </subcellularLocation>
</comment>
<dbReference type="PROSITE" id="PS01060">
    <property type="entry name" value="FLIP_1"/>
    <property type="match status" value="1"/>
</dbReference>
<dbReference type="OrthoDB" id="9805111at2"/>
<accession>A0A1H2PJ78</accession>
<dbReference type="AlphaFoldDB" id="A0A1H2PJ78"/>
<dbReference type="RefSeq" id="WP_091903717.1">
    <property type="nucleotide sequence ID" value="NZ_FNLO01000001.1"/>
</dbReference>
<evidence type="ECO:0000313" key="10">
    <source>
        <dbReference type="Proteomes" id="UP000243719"/>
    </source>
</evidence>
<dbReference type="PANTHER" id="PTHR30587:SF2">
    <property type="entry name" value="SURFACE PRESENTATION OF ANTIGENS PROTEIN SPAP"/>
    <property type="match status" value="1"/>
</dbReference>
<feature type="transmembrane region" description="Helical" evidence="8">
    <location>
        <begin position="7"/>
        <end position="40"/>
    </location>
</feature>
<evidence type="ECO:0000256" key="8">
    <source>
        <dbReference type="SAM" id="Phobius"/>
    </source>
</evidence>
<keyword evidence="4 8" id="KW-0812">Transmembrane</keyword>
<dbReference type="PANTHER" id="PTHR30587">
    <property type="entry name" value="FLAGELLAR BIOSYNTHETIC PROTEIN FLIP"/>
    <property type="match status" value="1"/>
</dbReference>
<evidence type="ECO:0000256" key="4">
    <source>
        <dbReference type="ARBA" id="ARBA00022692"/>
    </source>
</evidence>
<dbReference type="Pfam" id="PF00813">
    <property type="entry name" value="FliP"/>
    <property type="match status" value="2"/>
</dbReference>
<keyword evidence="5 8" id="KW-1133">Transmembrane helix</keyword>
<feature type="transmembrane region" description="Helical" evidence="8">
    <location>
        <begin position="209"/>
        <end position="231"/>
    </location>
</feature>
<dbReference type="EMBL" id="FNLO01000001">
    <property type="protein sequence ID" value="SDV46283.1"/>
    <property type="molecule type" value="Genomic_DNA"/>
</dbReference>
<evidence type="ECO:0000256" key="6">
    <source>
        <dbReference type="ARBA" id="ARBA00023136"/>
    </source>
</evidence>
<evidence type="ECO:0000256" key="3">
    <source>
        <dbReference type="ARBA" id="ARBA00022475"/>
    </source>
</evidence>
<dbReference type="STRING" id="1770053.SAMN05216551_101223"/>
<evidence type="ECO:0000256" key="7">
    <source>
        <dbReference type="SAM" id="MobiDB-lite"/>
    </source>
</evidence>
<sequence>MTVDSPLSLIVAVSLATLLPIIIASGTCFLKISIVLVIVRNALGVQQAPSNMVLHSVALALSLFVMMPIGQQTYRYLQTHTIDPRDAAAVDDFFTDGLGAYRAFLKRQASPDMIAFFERAQRARLRIEMRDGRWSGGAPRDGEVGGDGEGDREENREESGEESGNGDARGSEARADAYGSASHAGEPSLFALLPAYALSEIKDAFRIGFLIYLPFVVVDMVVSSVLLALGMMMMSPIAIAIPIKLALFVAVDGWSLLGRGLIEPYLALPPA</sequence>
<feature type="transmembrane region" description="Helical" evidence="8">
    <location>
        <begin position="237"/>
        <end position="257"/>
    </location>
</feature>
<evidence type="ECO:0000256" key="2">
    <source>
        <dbReference type="ARBA" id="ARBA00006257"/>
    </source>
</evidence>
<comment type="similarity">
    <text evidence="2">Belongs to the FliP/MopC/SpaP family.</text>
</comment>
<gene>
    <name evidence="9" type="ORF">SAMN05216551_101223</name>
</gene>
<evidence type="ECO:0000256" key="1">
    <source>
        <dbReference type="ARBA" id="ARBA00004651"/>
    </source>
</evidence>
<keyword evidence="6 8" id="KW-0472">Membrane</keyword>
<protein>
    <submittedName>
        <fullName evidence="9">Type III secretion protein R</fullName>
    </submittedName>
</protein>
<feature type="region of interest" description="Disordered" evidence="7">
    <location>
        <begin position="133"/>
        <end position="177"/>
    </location>
</feature>
<dbReference type="Proteomes" id="UP000243719">
    <property type="component" value="Unassembled WGS sequence"/>
</dbReference>
<dbReference type="PRINTS" id="PR01302">
    <property type="entry name" value="TYPE3IMPPROT"/>
</dbReference>
<name>A0A1H2PJ78_9BURK</name>
<evidence type="ECO:0000313" key="9">
    <source>
        <dbReference type="EMBL" id="SDV46283.1"/>
    </source>
</evidence>
<feature type="transmembrane region" description="Helical" evidence="8">
    <location>
        <begin position="52"/>
        <end position="70"/>
    </location>
</feature>
<dbReference type="GO" id="GO:0005886">
    <property type="term" value="C:plasma membrane"/>
    <property type="evidence" value="ECO:0007669"/>
    <property type="project" value="UniProtKB-SubCell"/>
</dbReference>
<organism evidence="9 10">
    <name type="scientific">Chitinasiproducens palmae</name>
    <dbReference type="NCBI Taxonomy" id="1770053"/>
    <lineage>
        <taxon>Bacteria</taxon>
        <taxon>Pseudomonadati</taxon>
        <taxon>Pseudomonadota</taxon>
        <taxon>Betaproteobacteria</taxon>
        <taxon>Burkholderiales</taxon>
        <taxon>Burkholderiaceae</taxon>
        <taxon>Chitinasiproducens</taxon>
    </lineage>
</organism>
<dbReference type="GO" id="GO:0009306">
    <property type="term" value="P:protein secretion"/>
    <property type="evidence" value="ECO:0007669"/>
    <property type="project" value="InterPro"/>
</dbReference>
<reference evidence="10" key="1">
    <citation type="submission" date="2016-09" db="EMBL/GenBank/DDBJ databases">
        <authorList>
            <person name="Varghese N."/>
            <person name="Submissions S."/>
        </authorList>
    </citation>
    <scope>NUCLEOTIDE SEQUENCE [LARGE SCALE GENOMIC DNA]</scope>
    <source>
        <strain evidence="10">JS23</strain>
    </source>
</reference>
<proteinExistence type="inferred from homology"/>
<evidence type="ECO:0000256" key="5">
    <source>
        <dbReference type="ARBA" id="ARBA00022989"/>
    </source>
</evidence>
<dbReference type="InterPro" id="IPR005838">
    <property type="entry name" value="T3SS_IM_P"/>
</dbReference>
<keyword evidence="3" id="KW-1003">Cell membrane</keyword>
<keyword evidence="10" id="KW-1185">Reference proteome</keyword>